<keyword evidence="5" id="KW-1133">Transmembrane helix</keyword>
<evidence type="ECO:0000256" key="5">
    <source>
        <dbReference type="SAM" id="Phobius"/>
    </source>
</evidence>
<organism evidence="7 8">
    <name type="scientific">Chryseobacterium geocarposphaerae</name>
    <dbReference type="NCBI Taxonomy" id="1416776"/>
    <lineage>
        <taxon>Bacteria</taxon>
        <taxon>Pseudomonadati</taxon>
        <taxon>Bacteroidota</taxon>
        <taxon>Flavobacteriia</taxon>
        <taxon>Flavobacteriales</taxon>
        <taxon>Weeksellaceae</taxon>
        <taxon>Chryseobacterium group</taxon>
        <taxon>Chryseobacterium</taxon>
    </lineage>
</organism>
<proteinExistence type="predicted"/>
<dbReference type="GO" id="GO:0043565">
    <property type="term" value="F:sequence-specific DNA binding"/>
    <property type="evidence" value="ECO:0007669"/>
    <property type="project" value="InterPro"/>
</dbReference>
<dbReference type="InterPro" id="IPR009057">
    <property type="entry name" value="Homeodomain-like_sf"/>
</dbReference>
<dbReference type="Gene3D" id="1.10.10.60">
    <property type="entry name" value="Homeodomain-like"/>
    <property type="match status" value="2"/>
</dbReference>
<dbReference type="SUPFAM" id="SSF48452">
    <property type="entry name" value="TPR-like"/>
    <property type="match status" value="1"/>
</dbReference>
<dbReference type="PANTHER" id="PTHR43280:SF34">
    <property type="entry name" value="ARAC-FAMILY TRANSCRIPTIONAL REGULATOR"/>
    <property type="match status" value="1"/>
</dbReference>
<feature type="domain" description="HTH araC/xylS-type" evidence="6">
    <location>
        <begin position="429"/>
        <end position="531"/>
    </location>
</feature>
<dbReference type="SUPFAM" id="SSF46689">
    <property type="entry name" value="Homeodomain-like"/>
    <property type="match status" value="1"/>
</dbReference>
<keyword evidence="8" id="KW-1185">Reference proteome</keyword>
<comment type="caution">
    <text evidence="7">The sequence shown here is derived from an EMBL/GenBank/DDBJ whole genome shotgun (WGS) entry which is preliminary data.</text>
</comment>
<feature type="compositionally biased region" description="Acidic residues" evidence="4">
    <location>
        <begin position="389"/>
        <end position="406"/>
    </location>
</feature>
<accession>A0A2M9C708</accession>
<dbReference type="Gene3D" id="1.25.40.10">
    <property type="entry name" value="Tetratricopeptide repeat domain"/>
    <property type="match status" value="1"/>
</dbReference>
<feature type="transmembrane region" description="Helical" evidence="5">
    <location>
        <begin position="344"/>
        <end position="362"/>
    </location>
</feature>
<gene>
    <name evidence="7" type="ORF">CLV73_0581</name>
</gene>
<keyword evidence="3" id="KW-0804">Transcription</keyword>
<dbReference type="AlphaFoldDB" id="A0A2M9C708"/>
<dbReference type="EMBL" id="PGFD01000001">
    <property type="protein sequence ID" value="PJJ66592.1"/>
    <property type="molecule type" value="Genomic_DNA"/>
</dbReference>
<keyword evidence="1" id="KW-0805">Transcription regulation</keyword>
<dbReference type="PANTHER" id="PTHR43280">
    <property type="entry name" value="ARAC-FAMILY TRANSCRIPTIONAL REGULATOR"/>
    <property type="match status" value="1"/>
</dbReference>
<evidence type="ECO:0000256" key="1">
    <source>
        <dbReference type="ARBA" id="ARBA00023015"/>
    </source>
</evidence>
<dbReference type="PROSITE" id="PS01124">
    <property type="entry name" value="HTH_ARAC_FAMILY_2"/>
    <property type="match status" value="1"/>
</dbReference>
<dbReference type="Proteomes" id="UP000228740">
    <property type="component" value="Unassembled WGS sequence"/>
</dbReference>
<dbReference type="GO" id="GO:0003700">
    <property type="term" value="F:DNA-binding transcription factor activity"/>
    <property type="evidence" value="ECO:0007669"/>
    <property type="project" value="InterPro"/>
</dbReference>
<evidence type="ECO:0000313" key="7">
    <source>
        <dbReference type="EMBL" id="PJJ66592.1"/>
    </source>
</evidence>
<protein>
    <submittedName>
        <fullName evidence="7">AraC-like DNA-binding protein</fullName>
    </submittedName>
</protein>
<dbReference type="InterPro" id="IPR011990">
    <property type="entry name" value="TPR-like_helical_dom_sf"/>
</dbReference>
<sequence>MVWAQNTPAEVAIKDKLDKFSLTSNIDPKQKEARLLELKAESEKLGYDLGILISGNYLIKLYGRQYRYKEQLRLGDQLKKVAKNKKDTYGYISGIYQSTSLALGYLGLNDASLKDLKKAISYAETIEDRDTRLYQLSVCYENMALNYELKRGGDINLLRDSLLYTYKKSLEMAKQVSDNSEAIRKNVKYDHIAYTYMRLGMLYLEPEDTKENLESAEKYLLEGLKIHESKKYEIPADNRIMMLNQVSWLYLEKKEYHKSIDYAERALKLENVNKNPAHRVESFEFLADSYREIGDKEKSGFYMDKYTYLKDSLSLAEKKEADITMKKMVKEVNDENKQSSKKQWMITGILALIAGLITAILWRKKNKALRKKYEEMLVNLKNEKKDQVEETSEETDLDNTGEESNDDLQSVIDKNILSPDTEAKIQKKLTAFEKSEKYLKKDLTISSLAVQLNTNTKYLSEVIKNKKFQNFNHYINSLRINYIVHKLYNEPKYREYKISYLAEECGFASPQVFVIAFKKINGLPPSYFIQNLKEDKVNILISEDSLL</sequence>
<keyword evidence="5" id="KW-0472">Membrane</keyword>
<keyword evidence="2 7" id="KW-0238">DNA-binding</keyword>
<keyword evidence="5" id="KW-0812">Transmembrane</keyword>
<reference evidence="7 8" key="1">
    <citation type="submission" date="2017-11" db="EMBL/GenBank/DDBJ databases">
        <title>Genomic Encyclopedia of Archaeal and Bacterial Type Strains, Phase II (KMG-II): From Individual Species to Whole Genera.</title>
        <authorList>
            <person name="Goeker M."/>
        </authorList>
    </citation>
    <scope>NUCLEOTIDE SEQUENCE [LARGE SCALE GENOMIC DNA]</scope>
    <source>
        <strain evidence="7 8">DSM 27617</strain>
    </source>
</reference>
<dbReference type="SMART" id="SM00342">
    <property type="entry name" value="HTH_ARAC"/>
    <property type="match status" value="1"/>
</dbReference>
<evidence type="ECO:0000256" key="4">
    <source>
        <dbReference type="SAM" id="MobiDB-lite"/>
    </source>
</evidence>
<evidence type="ECO:0000259" key="6">
    <source>
        <dbReference type="PROSITE" id="PS01124"/>
    </source>
</evidence>
<evidence type="ECO:0000256" key="3">
    <source>
        <dbReference type="ARBA" id="ARBA00023163"/>
    </source>
</evidence>
<evidence type="ECO:0000256" key="2">
    <source>
        <dbReference type="ARBA" id="ARBA00023125"/>
    </source>
</evidence>
<feature type="region of interest" description="Disordered" evidence="4">
    <location>
        <begin position="384"/>
        <end position="406"/>
    </location>
</feature>
<evidence type="ECO:0000313" key="8">
    <source>
        <dbReference type="Proteomes" id="UP000228740"/>
    </source>
</evidence>
<name>A0A2M9C708_9FLAO</name>
<dbReference type="InterPro" id="IPR018060">
    <property type="entry name" value="HTH_AraC"/>
</dbReference>